<gene>
    <name evidence="2" type="ORF">D3H34_22160</name>
</gene>
<dbReference type="AlphaFoldDB" id="A0A9X8D1R1"/>
<accession>A0A9X8D1R1</accession>
<keyword evidence="1" id="KW-0812">Transmembrane</keyword>
<reference evidence="2 3" key="1">
    <citation type="submission" date="2018-09" db="EMBL/GenBank/DDBJ databases">
        <title>Acidovorax cavernicola nov. sp. isolated from Gruta de las Maravillas (Aracena, Spain).</title>
        <authorList>
            <person name="Jurado V."/>
            <person name="Gutierrez-Patricio S."/>
            <person name="Gonzalez-Pimentel J.L."/>
            <person name="Miller A.Z."/>
            <person name="Laiz L."/>
            <person name="Saiz-Jimenez C."/>
        </authorList>
    </citation>
    <scope>NUCLEOTIDE SEQUENCE [LARGE SCALE GENOMIC DNA]</scope>
    <source>
        <strain evidence="2 3">1011MAR4D40.2</strain>
    </source>
</reference>
<evidence type="ECO:0000313" key="2">
    <source>
        <dbReference type="EMBL" id="RIX76429.1"/>
    </source>
</evidence>
<proteinExistence type="predicted"/>
<comment type="caution">
    <text evidence="2">The sequence shown here is derived from an EMBL/GenBank/DDBJ whole genome shotgun (WGS) entry which is preliminary data.</text>
</comment>
<organism evidence="2 3">
    <name type="scientific">Acidovorax cavernicola</name>
    <dbReference type="NCBI Taxonomy" id="1675792"/>
    <lineage>
        <taxon>Bacteria</taxon>
        <taxon>Pseudomonadati</taxon>
        <taxon>Pseudomonadota</taxon>
        <taxon>Betaproteobacteria</taxon>
        <taxon>Burkholderiales</taxon>
        <taxon>Comamonadaceae</taxon>
        <taxon>Acidovorax</taxon>
    </lineage>
</organism>
<protein>
    <submittedName>
        <fullName evidence="2">Uncharacterized protein</fullName>
    </submittedName>
</protein>
<name>A0A9X8D1R1_9BURK</name>
<evidence type="ECO:0000256" key="1">
    <source>
        <dbReference type="SAM" id="Phobius"/>
    </source>
</evidence>
<keyword evidence="1" id="KW-0472">Membrane</keyword>
<feature type="transmembrane region" description="Helical" evidence="1">
    <location>
        <begin position="6"/>
        <end position="32"/>
    </location>
</feature>
<sequence length="72" mass="7550">MAGLLIVVLSGIAAAAWDMAPLVLLGLGLAVANNFRAWRRATLWPISKESADNARKVGWFVAGLLALFGLGS</sequence>
<dbReference type="Proteomes" id="UP000265619">
    <property type="component" value="Unassembled WGS sequence"/>
</dbReference>
<keyword evidence="1" id="KW-1133">Transmembrane helix</keyword>
<evidence type="ECO:0000313" key="3">
    <source>
        <dbReference type="Proteomes" id="UP000265619"/>
    </source>
</evidence>
<keyword evidence="3" id="KW-1185">Reference proteome</keyword>
<dbReference type="EMBL" id="QXMN01000032">
    <property type="protein sequence ID" value="RIX76429.1"/>
    <property type="molecule type" value="Genomic_DNA"/>
</dbReference>